<feature type="domain" description="HTH rpiR-type" evidence="4">
    <location>
        <begin position="15"/>
        <end position="91"/>
    </location>
</feature>
<accession>A0A545TMJ1</accession>
<comment type="caution">
    <text evidence="6">The sequence shown here is derived from an EMBL/GenBank/DDBJ whole genome shotgun (WGS) entry which is preliminary data.</text>
</comment>
<proteinExistence type="predicted"/>
<dbReference type="GO" id="GO:0003700">
    <property type="term" value="F:DNA-binding transcription factor activity"/>
    <property type="evidence" value="ECO:0007669"/>
    <property type="project" value="InterPro"/>
</dbReference>
<keyword evidence="3" id="KW-0804">Transcription</keyword>
<dbReference type="OrthoDB" id="9814676at2"/>
<dbReference type="InterPro" id="IPR047640">
    <property type="entry name" value="RpiR-like"/>
</dbReference>
<evidence type="ECO:0000256" key="3">
    <source>
        <dbReference type="ARBA" id="ARBA00023163"/>
    </source>
</evidence>
<dbReference type="PROSITE" id="PS51464">
    <property type="entry name" value="SIS"/>
    <property type="match status" value="1"/>
</dbReference>
<evidence type="ECO:0000259" key="4">
    <source>
        <dbReference type="PROSITE" id="PS51071"/>
    </source>
</evidence>
<dbReference type="PANTHER" id="PTHR30514">
    <property type="entry name" value="GLUCOKINASE"/>
    <property type="match status" value="1"/>
</dbReference>
<keyword evidence="7" id="KW-1185">Reference proteome</keyword>
<evidence type="ECO:0000256" key="1">
    <source>
        <dbReference type="ARBA" id="ARBA00023015"/>
    </source>
</evidence>
<dbReference type="PANTHER" id="PTHR30514:SF18">
    <property type="entry name" value="RPIR-FAMILY TRANSCRIPTIONAL REGULATOR"/>
    <property type="match status" value="1"/>
</dbReference>
<protein>
    <submittedName>
        <fullName evidence="6">MurR/RpiR family transcriptional regulator</fullName>
    </submittedName>
</protein>
<dbReference type="SUPFAM" id="SSF53697">
    <property type="entry name" value="SIS domain"/>
    <property type="match status" value="1"/>
</dbReference>
<dbReference type="InterPro" id="IPR046348">
    <property type="entry name" value="SIS_dom_sf"/>
</dbReference>
<dbReference type="Pfam" id="PF01418">
    <property type="entry name" value="HTH_6"/>
    <property type="match status" value="1"/>
</dbReference>
<dbReference type="InterPro" id="IPR009057">
    <property type="entry name" value="Homeodomain-like_sf"/>
</dbReference>
<evidence type="ECO:0000313" key="7">
    <source>
        <dbReference type="Proteomes" id="UP000315252"/>
    </source>
</evidence>
<evidence type="ECO:0000313" key="6">
    <source>
        <dbReference type="EMBL" id="TQV78450.1"/>
    </source>
</evidence>
<dbReference type="InterPro" id="IPR035472">
    <property type="entry name" value="RpiR-like_SIS"/>
</dbReference>
<dbReference type="PROSITE" id="PS51071">
    <property type="entry name" value="HTH_RPIR"/>
    <property type="match status" value="1"/>
</dbReference>
<dbReference type="InterPro" id="IPR000281">
    <property type="entry name" value="HTH_RpiR"/>
</dbReference>
<dbReference type="InterPro" id="IPR036388">
    <property type="entry name" value="WH-like_DNA-bd_sf"/>
</dbReference>
<dbReference type="Pfam" id="PF01380">
    <property type="entry name" value="SIS"/>
    <property type="match status" value="1"/>
</dbReference>
<dbReference type="GO" id="GO:0097367">
    <property type="term" value="F:carbohydrate derivative binding"/>
    <property type="evidence" value="ECO:0007669"/>
    <property type="project" value="InterPro"/>
</dbReference>
<dbReference type="AlphaFoldDB" id="A0A545TMJ1"/>
<sequence length="304" mass="32869">MNNINVPNQDSPTPRDLLRDLAVELESLTPETRKAAAYVLENPNDVGVSSIREIAEAAQVKPNTFVRMARSVGFEGYDDFREPFREEIRNGNVNFPDRARWLQSLSKGGKLSGLYADMASSAITNIEQSFAATDAAHVQSAADAIVRARRTYVLGVGVNNALARNFAYLAGMAVDTIEAIPRSGSVAIDDIARAGSDDVLLAMTFKPYRSEVVEAVEIARQQGVTIIGISDSAASPIVAGSDHGFVVQSDTPQFFPSTVATVALLETLMAFVIADASPEVIANIEAFHERRHRLGIYREDPSGK</sequence>
<dbReference type="SUPFAM" id="SSF46689">
    <property type="entry name" value="Homeodomain-like"/>
    <property type="match status" value="1"/>
</dbReference>
<feature type="domain" description="SIS" evidence="5">
    <location>
        <begin position="141"/>
        <end position="278"/>
    </location>
</feature>
<dbReference type="Gene3D" id="3.40.50.10490">
    <property type="entry name" value="Glucose-6-phosphate isomerase like protein, domain 1"/>
    <property type="match status" value="1"/>
</dbReference>
<gene>
    <name evidence="6" type="ORF">FKG95_17970</name>
</gene>
<dbReference type="GO" id="GO:1901135">
    <property type="term" value="P:carbohydrate derivative metabolic process"/>
    <property type="evidence" value="ECO:0007669"/>
    <property type="project" value="InterPro"/>
</dbReference>
<dbReference type="InterPro" id="IPR001347">
    <property type="entry name" value="SIS_dom"/>
</dbReference>
<dbReference type="RefSeq" id="WP_142897783.1">
    <property type="nucleotide sequence ID" value="NZ_ML660057.1"/>
</dbReference>
<dbReference type="EMBL" id="VHSH01000006">
    <property type="protein sequence ID" value="TQV78450.1"/>
    <property type="molecule type" value="Genomic_DNA"/>
</dbReference>
<dbReference type="Proteomes" id="UP000315252">
    <property type="component" value="Unassembled WGS sequence"/>
</dbReference>
<evidence type="ECO:0000256" key="2">
    <source>
        <dbReference type="ARBA" id="ARBA00023125"/>
    </source>
</evidence>
<evidence type="ECO:0000259" key="5">
    <source>
        <dbReference type="PROSITE" id="PS51464"/>
    </source>
</evidence>
<reference evidence="6 7" key="1">
    <citation type="submission" date="2019-06" db="EMBL/GenBank/DDBJ databases">
        <title>Whole genome sequence for Rhodospirillaceae sp. R148.</title>
        <authorList>
            <person name="Wang G."/>
        </authorList>
    </citation>
    <scope>NUCLEOTIDE SEQUENCE [LARGE SCALE GENOMIC DNA]</scope>
    <source>
        <strain evidence="6 7">R148</strain>
    </source>
</reference>
<keyword evidence="2" id="KW-0238">DNA-binding</keyword>
<dbReference type="CDD" id="cd05013">
    <property type="entry name" value="SIS_RpiR"/>
    <property type="match status" value="1"/>
</dbReference>
<dbReference type="Gene3D" id="1.10.10.10">
    <property type="entry name" value="Winged helix-like DNA-binding domain superfamily/Winged helix DNA-binding domain"/>
    <property type="match status" value="1"/>
</dbReference>
<keyword evidence="1" id="KW-0805">Transcription regulation</keyword>
<dbReference type="GO" id="GO:0003677">
    <property type="term" value="F:DNA binding"/>
    <property type="evidence" value="ECO:0007669"/>
    <property type="project" value="UniProtKB-KW"/>
</dbReference>
<organism evidence="6 7">
    <name type="scientific">Denitrobaculum tricleocarpae</name>
    <dbReference type="NCBI Taxonomy" id="2591009"/>
    <lineage>
        <taxon>Bacteria</taxon>
        <taxon>Pseudomonadati</taxon>
        <taxon>Pseudomonadota</taxon>
        <taxon>Alphaproteobacteria</taxon>
        <taxon>Rhodospirillales</taxon>
        <taxon>Rhodospirillaceae</taxon>
        <taxon>Denitrobaculum</taxon>
    </lineage>
</organism>
<name>A0A545TMJ1_9PROT</name>